<dbReference type="InterPro" id="IPR004872">
    <property type="entry name" value="Lipoprotein_NlpA"/>
</dbReference>
<evidence type="ECO:0000313" key="8">
    <source>
        <dbReference type="Proteomes" id="UP001059836"/>
    </source>
</evidence>
<dbReference type="Gene3D" id="3.40.190.10">
    <property type="entry name" value="Periplasmic binding protein-like II"/>
    <property type="match status" value="2"/>
</dbReference>
<keyword evidence="6" id="KW-0449">Lipoprotein</keyword>
<keyword evidence="8" id="KW-1185">Reference proteome</keyword>
<comment type="subcellular location">
    <subcellularLocation>
        <location evidence="1">Membrane</location>
        <topology evidence="1">Lipid-anchor</topology>
    </subcellularLocation>
</comment>
<name>A0ABX6IG19_9ACTN</name>
<accession>A0ABX6IG19</accession>
<evidence type="ECO:0000256" key="4">
    <source>
        <dbReference type="ARBA" id="ARBA00023136"/>
    </source>
</evidence>
<gene>
    <name evidence="7" type="ORF">GII31_04375</name>
</gene>
<evidence type="ECO:0000313" key="7">
    <source>
        <dbReference type="EMBL" id="QHN34250.1"/>
    </source>
</evidence>
<protein>
    <submittedName>
        <fullName evidence="7">ABC transporter substrate-binding protein</fullName>
    </submittedName>
</protein>
<evidence type="ECO:0000256" key="2">
    <source>
        <dbReference type="ARBA" id="ARBA00008973"/>
    </source>
</evidence>
<evidence type="ECO:0000256" key="1">
    <source>
        <dbReference type="ARBA" id="ARBA00004635"/>
    </source>
</evidence>
<evidence type="ECO:0000256" key="5">
    <source>
        <dbReference type="ARBA" id="ARBA00023139"/>
    </source>
</evidence>
<dbReference type="PANTHER" id="PTHR30429">
    <property type="entry name" value="D-METHIONINE-BINDING LIPOPROTEIN METQ"/>
    <property type="match status" value="1"/>
</dbReference>
<dbReference type="SUPFAM" id="SSF53850">
    <property type="entry name" value="Periplasmic binding protein-like II"/>
    <property type="match status" value="1"/>
</dbReference>
<dbReference type="PROSITE" id="PS51257">
    <property type="entry name" value="PROKAR_LIPOPROTEIN"/>
    <property type="match status" value="1"/>
</dbReference>
<dbReference type="Proteomes" id="UP001059836">
    <property type="component" value="Chromosome"/>
</dbReference>
<sequence>MTGVPIRGPHPRGILVTLIAMLLTVVAAGCGSETAVEYGSSDGGDNLVVYAGKGADRDILEYAVKNLLGKQIRVTIKDAGDDANAKVAGGDGDLVFYQHAPAFEADTADRGITDLSIVSRVNVVPYALYSHTWTDLHDTESWVNTGLVADSVTDTSLPHGARVALPSTATGFARGLYLLQSAGLVSLDRPFGGTSAQDLTITKANVLDSARHLDVIGLSLDDFLKSTYESYDAVALNPDQASSLGLVPADDALAIEPGPDNPYAHVVVAPTRLAGDPRVLELTHALEDPRLAGYLSRTYRGANITVAAAGNRG</sequence>
<keyword evidence="5" id="KW-0564">Palmitate</keyword>
<keyword evidence="4" id="KW-0472">Membrane</keyword>
<proteinExistence type="inferred from homology"/>
<organism evidence="7 8">
    <name type="scientific">Gordonia pseudamarae</name>
    <dbReference type="NCBI Taxonomy" id="2831662"/>
    <lineage>
        <taxon>Bacteria</taxon>
        <taxon>Bacillati</taxon>
        <taxon>Actinomycetota</taxon>
        <taxon>Actinomycetes</taxon>
        <taxon>Mycobacteriales</taxon>
        <taxon>Gordoniaceae</taxon>
        <taxon>Gordonia</taxon>
    </lineage>
</organism>
<dbReference type="Pfam" id="PF03180">
    <property type="entry name" value="Lipoprotein_9"/>
    <property type="match status" value="1"/>
</dbReference>
<evidence type="ECO:0000256" key="6">
    <source>
        <dbReference type="ARBA" id="ARBA00023288"/>
    </source>
</evidence>
<dbReference type="PANTHER" id="PTHR30429:SF0">
    <property type="entry name" value="METHIONINE-BINDING LIPOPROTEIN METQ"/>
    <property type="match status" value="1"/>
</dbReference>
<comment type="similarity">
    <text evidence="2">Belongs to the NlpA lipoprotein family.</text>
</comment>
<reference evidence="7" key="1">
    <citation type="journal article" date="2021" name="Nat. Microbiol.">
        <title>Cocultivation of an ultrasmall environmental parasitic bacterium with lytic ability against bacteria associated with wastewater foams.</title>
        <authorList>
            <person name="Batinovic S."/>
            <person name="Rose J.J.A."/>
            <person name="Ratcliffe J."/>
            <person name="Seviour R.J."/>
            <person name="Petrovski S."/>
        </authorList>
    </citation>
    <scope>NUCLEOTIDE SEQUENCE</scope>
    <source>
        <strain evidence="7">CON9</strain>
    </source>
</reference>
<dbReference type="EMBL" id="CP045809">
    <property type="protein sequence ID" value="QHN34250.1"/>
    <property type="molecule type" value="Genomic_DNA"/>
</dbReference>
<dbReference type="RefSeq" id="WP_213247144.1">
    <property type="nucleotide sequence ID" value="NZ_CP045806.1"/>
</dbReference>
<evidence type="ECO:0000256" key="3">
    <source>
        <dbReference type="ARBA" id="ARBA00022729"/>
    </source>
</evidence>
<keyword evidence="3" id="KW-0732">Signal</keyword>